<dbReference type="InterPro" id="IPR029056">
    <property type="entry name" value="Ribokinase-like"/>
</dbReference>
<evidence type="ECO:0000313" key="3">
    <source>
        <dbReference type="Proteomes" id="UP000003793"/>
    </source>
</evidence>
<reference evidence="2 3" key="1">
    <citation type="submission" date="2009-02" db="EMBL/GenBank/DDBJ databases">
        <authorList>
            <person name="Fulton L."/>
            <person name="Clifton S."/>
            <person name="Fulton B."/>
            <person name="Xu J."/>
            <person name="Minx P."/>
            <person name="Pepin K.H."/>
            <person name="Johnson M."/>
            <person name="Bhonagiri V."/>
            <person name="Nash W.E."/>
            <person name="Mardis E.R."/>
            <person name="Wilson R.K."/>
        </authorList>
    </citation>
    <scope>NUCLEOTIDE SEQUENCE [LARGE SCALE GENOMIC DNA]</scope>
    <source>
        <strain evidence="2 3">ATCC 27758</strain>
    </source>
</reference>
<protein>
    <recommendedName>
        <fullName evidence="1">Pyridoxamine kinase/Phosphomethylpyrimidine kinase domain-containing protein</fullName>
    </recommendedName>
</protein>
<dbReference type="Pfam" id="PF08543">
    <property type="entry name" value="Phos_pyr_kin"/>
    <property type="match status" value="1"/>
</dbReference>
<accession>C0B902</accession>
<proteinExistence type="predicted"/>
<dbReference type="SUPFAM" id="SSF53613">
    <property type="entry name" value="Ribokinase-like"/>
    <property type="match status" value="1"/>
</dbReference>
<name>C0B902_9FIRM</name>
<feature type="domain" description="Pyridoxamine kinase/Phosphomethylpyrimidine kinase" evidence="1">
    <location>
        <begin position="14"/>
        <end position="153"/>
    </location>
</feature>
<dbReference type="InterPro" id="IPR013749">
    <property type="entry name" value="PM/HMP-P_kinase-1"/>
</dbReference>
<dbReference type="Gene3D" id="3.40.1190.20">
    <property type="match status" value="1"/>
</dbReference>
<evidence type="ECO:0000313" key="2">
    <source>
        <dbReference type="EMBL" id="EEG89754.1"/>
    </source>
</evidence>
<dbReference type="Proteomes" id="UP000003793">
    <property type="component" value="Unassembled WGS sequence"/>
</dbReference>
<gene>
    <name evidence="2" type="ORF">COPCOM_01626</name>
</gene>
<evidence type="ECO:0000259" key="1">
    <source>
        <dbReference type="Pfam" id="PF08543"/>
    </source>
</evidence>
<comment type="caution">
    <text evidence="2">The sequence shown here is derived from an EMBL/GenBank/DDBJ whole genome shotgun (WGS) entry which is preliminary data.</text>
</comment>
<dbReference type="HOGENOM" id="CLU_046496_2_1_9"/>
<dbReference type="EMBL" id="ABVR01000040">
    <property type="protein sequence ID" value="EEG89754.1"/>
    <property type="molecule type" value="Genomic_DNA"/>
</dbReference>
<dbReference type="AlphaFoldDB" id="C0B902"/>
<reference evidence="2 3" key="2">
    <citation type="submission" date="2009-03" db="EMBL/GenBank/DDBJ databases">
        <title>Draft genome sequence of Coprococcus comes (ATCC 27758).</title>
        <authorList>
            <person name="Sudarsanam P."/>
            <person name="Ley R."/>
            <person name="Guruge J."/>
            <person name="Turnbaugh P.J."/>
            <person name="Mahowald M."/>
            <person name="Liep D."/>
            <person name="Gordon J."/>
        </authorList>
    </citation>
    <scope>NUCLEOTIDE SEQUENCE [LARGE SCALE GENOMIC DNA]</scope>
    <source>
        <strain evidence="2 3">ATCC 27758</strain>
    </source>
</reference>
<sequence length="175" mass="19110">MGDSGVKYDIFTPRLQQQMQKLVSHADVITPNLTELCLLTHSDFAGLTKYKDEPDYLDRIARIAAPLKETQIQTIIVTGILYQAPSDDTVKYYNLVLENDQISVISSGIHGGSYSGTGDLLSAVVCASMVQGKSAAAGVEKACRFIERSLIDTVADQIPRNDGINFESHLSMLLD</sequence>
<organism evidence="2 3">
    <name type="scientific">Coprococcus comes ATCC 27758</name>
    <dbReference type="NCBI Taxonomy" id="470146"/>
    <lineage>
        <taxon>Bacteria</taxon>
        <taxon>Bacillati</taxon>
        <taxon>Bacillota</taxon>
        <taxon>Clostridia</taxon>
        <taxon>Lachnospirales</taxon>
        <taxon>Lachnospiraceae</taxon>
        <taxon>Coprococcus</taxon>
    </lineage>
</organism>